<feature type="compositionally biased region" description="Low complexity" evidence="1">
    <location>
        <begin position="162"/>
        <end position="172"/>
    </location>
</feature>
<evidence type="ECO:0000313" key="2">
    <source>
        <dbReference type="EMBL" id="MEQ2193575.1"/>
    </source>
</evidence>
<keyword evidence="3" id="KW-1185">Reference proteome</keyword>
<dbReference type="Proteomes" id="UP001434883">
    <property type="component" value="Unassembled WGS sequence"/>
</dbReference>
<organism evidence="2 3">
    <name type="scientific">Xenoophorus captivus</name>
    <dbReference type="NCBI Taxonomy" id="1517983"/>
    <lineage>
        <taxon>Eukaryota</taxon>
        <taxon>Metazoa</taxon>
        <taxon>Chordata</taxon>
        <taxon>Craniata</taxon>
        <taxon>Vertebrata</taxon>
        <taxon>Euteleostomi</taxon>
        <taxon>Actinopterygii</taxon>
        <taxon>Neopterygii</taxon>
        <taxon>Teleostei</taxon>
        <taxon>Neoteleostei</taxon>
        <taxon>Acanthomorphata</taxon>
        <taxon>Ovalentaria</taxon>
        <taxon>Atherinomorphae</taxon>
        <taxon>Cyprinodontiformes</taxon>
        <taxon>Goodeidae</taxon>
        <taxon>Xenoophorus</taxon>
    </lineage>
</organism>
<name>A0ABV0QCN4_9TELE</name>
<comment type="caution">
    <text evidence="2">The sequence shown here is derived from an EMBL/GenBank/DDBJ whole genome shotgun (WGS) entry which is preliminary data.</text>
</comment>
<protein>
    <submittedName>
        <fullName evidence="2">Uncharacterized protein</fullName>
    </submittedName>
</protein>
<feature type="region of interest" description="Disordered" evidence="1">
    <location>
        <begin position="112"/>
        <end position="176"/>
    </location>
</feature>
<gene>
    <name evidence="2" type="ORF">XENOCAPTIV_004380</name>
</gene>
<evidence type="ECO:0000313" key="3">
    <source>
        <dbReference type="Proteomes" id="UP001434883"/>
    </source>
</evidence>
<feature type="region of interest" description="Disordered" evidence="1">
    <location>
        <begin position="1"/>
        <end position="21"/>
    </location>
</feature>
<sequence>MPQMPGHGSSQGGSDGPMHELEHFAVVCKRKQAMSSRESPLRGRAATLGDASAVFREAGGCAGTGTPQSRRKRPWLERLSRQELNSLRAEVEQLKALLKAPDPSPAFQAAAAWESGEDLEDDGISVRSSESEFQSLEDQGDPFPDPRGREVDPPSMERNDGSGNSLRSSVSSDPGEEPCPLRAIILAALARVVLDNAPAARPTANPFFRWTPAAPPFAVPPSPAFLEEVQRFLRFCPRAT</sequence>
<proteinExistence type="predicted"/>
<feature type="compositionally biased region" description="Basic and acidic residues" evidence="1">
    <location>
        <begin position="144"/>
        <end position="160"/>
    </location>
</feature>
<dbReference type="EMBL" id="JAHRIN010008549">
    <property type="protein sequence ID" value="MEQ2193575.1"/>
    <property type="molecule type" value="Genomic_DNA"/>
</dbReference>
<evidence type="ECO:0000256" key="1">
    <source>
        <dbReference type="SAM" id="MobiDB-lite"/>
    </source>
</evidence>
<feature type="compositionally biased region" description="Polar residues" evidence="1">
    <location>
        <begin position="126"/>
        <end position="137"/>
    </location>
</feature>
<accession>A0ABV0QCN4</accession>
<reference evidence="2 3" key="1">
    <citation type="submission" date="2021-06" db="EMBL/GenBank/DDBJ databases">
        <authorList>
            <person name="Palmer J.M."/>
        </authorList>
    </citation>
    <scope>NUCLEOTIDE SEQUENCE [LARGE SCALE GENOMIC DNA]</scope>
    <source>
        <strain evidence="2 3">XC_2019</strain>
        <tissue evidence="2">Muscle</tissue>
    </source>
</reference>